<protein>
    <submittedName>
        <fullName evidence="3">Putative enoyl-CoA hydratase echA8</fullName>
        <ecNumber evidence="3">4.2.1.17</ecNumber>
    </submittedName>
</protein>
<dbReference type="Gene3D" id="3.90.226.10">
    <property type="entry name" value="2-enoyl-CoA Hydratase, Chain A, domain 1"/>
    <property type="match status" value="1"/>
</dbReference>
<dbReference type="PANTHER" id="PTHR43802:SF1">
    <property type="entry name" value="IP11341P-RELATED"/>
    <property type="match status" value="1"/>
</dbReference>
<accession>A0A6I6MRX9</accession>
<name>A0A6I6MRX9_9CAUL</name>
<dbReference type="RefSeq" id="WP_158766406.1">
    <property type="nucleotide sequence ID" value="NZ_CP047045.1"/>
</dbReference>
<dbReference type="Gene3D" id="1.10.287.2460">
    <property type="match status" value="1"/>
</dbReference>
<dbReference type="PANTHER" id="PTHR43802">
    <property type="entry name" value="ENOYL-COA HYDRATASE"/>
    <property type="match status" value="1"/>
</dbReference>
<reference evidence="4" key="1">
    <citation type="submission" date="2019-12" db="EMBL/GenBank/DDBJ databases">
        <title>Complete genome of Terracaulis silvestris 0127_4.</title>
        <authorList>
            <person name="Vieira S."/>
            <person name="Riedel T."/>
            <person name="Sproer C."/>
            <person name="Pascual J."/>
            <person name="Boedeker C."/>
            <person name="Overmann J."/>
        </authorList>
    </citation>
    <scope>NUCLEOTIDE SEQUENCE [LARGE SCALE GENOMIC DNA]</scope>
    <source>
        <strain evidence="4">0127_4</strain>
    </source>
</reference>
<dbReference type="Pfam" id="PF00378">
    <property type="entry name" value="ECH_1"/>
    <property type="match status" value="1"/>
</dbReference>
<proteinExistence type="inferred from homology"/>
<dbReference type="InterPro" id="IPR029045">
    <property type="entry name" value="ClpP/crotonase-like_dom_sf"/>
</dbReference>
<evidence type="ECO:0000313" key="3">
    <source>
        <dbReference type="EMBL" id="QGZ95557.1"/>
    </source>
</evidence>
<dbReference type="NCBIfam" id="NF006108">
    <property type="entry name" value="PRK08259.1"/>
    <property type="match status" value="1"/>
</dbReference>
<dbReference type="PROSITE" id="PS00166">
    <property type="entry name" value="ENOYL_COA_HYDRATASE"/>
    <property type="match status" value="1"/>
</dbReference>
<sequence>MAENVIVERNGPVTIVTINRPERRNAVDGATAIALEQAFRAFDADENALVAILTGAGGGFCAGADLKALASGESGKRVVEGGLNSFGPMGPTRLRLSKPVIAAIEGHAVAGGMELALWCDLRVVAEDATFGIYCRRFGVPLVDLGTIRLPRLIGHSRAMDLMLTGRPVDAQEALAIGLANRLTPSGDALVHALTLAKDIAAFPQACMRNDRLSAIEQWDHDESAAIDNEIRRGLDTLRSGETLAGAKRFSGGKGRHGAFDDQ</sequence>
<evidence type="ECO:0000313" key="4">
    <source>
        <dbReference type="Proteomes" id="UP000431269"/>
    </source>
</evidence>
<gene>
    <name evidence="3" type="primary">echA8_4</name>
    <name evidence="3" type="ORF">DSM104635_02407</name>
</gene>
<dbReference type="AlphaFoldDB" id="A0A6I6MRX9"/>
<dbReference type="GO" id="GO:0004300">
    <property type="term" value="F:enoyl-CoA hydratase activity"/>
    <property type="evidence" value="ECO:0007669"/>
    <property type="project" value="UniProtKB-EC"/>
</dbReference>
<dbReference type="CDD" id="cd06558">
    <property type="entry name" value="crotonase-like"/>
    <property type="match status" value="1"/>
</dbReference>
<evidence type="ECO:0000256" key="1">
    <source>
        <dbReference type="ARBA" id="ARBA00005254"/>
    </source>
</evidence>
<dbReference type="InterPro" id="IPR018376">
    <property type="entry name" value="Enoyl-CoA_hyd/isom_CS"/>
</dbReference>
<dbReference type="EC" id="4.2.1.17" evidence="3"/>
<keyword evidence="4" id="KW-1185">Reference proteome</keyword>
<dbReference type="InterPro" id="IPR001753">
    <property type="entry name" value="Enoyl-CoA_hydra/iso"/>
</dbReference>
<dbReference type="EMBL" id="CP047045">
    <property type="protein sequence ID" value="QGZ95557.1"/>
    <property type="molecule type" value="Genomic_DNA"/>
</dbReference>
<organism evidence="3 4">
    <name type="scientific">Terricaulis silvestris</name>
    <dbReference type="NCBI Taxonomy" id="2686094"/>
    <lineage>
        <taxon>Bacteria</taxon>
        <taxon>Pseudomonadati</taxon>
        <taxon>Pseudomonadota</taxon>
        <taxon>Alphaproteobacteria</taxon>
        <taxon>Caulobacterales</taxon>
        <taxon>Caulobacteraceae</taxon>
        <taxon>Terricaulis</taxon>
    </lineage>
</organism>
<dbReference type="Proteomes" id="UP000431269">
    <property type="component" value="Chromosome"/>
</dbReference>
<keyword evidence="3" id="KW-0456">Lyase</keyword>
<dbReference type="SUPFAM" id="SSF52096">
    <property type="entry name" value="ClpP/crotonase"/>
    <property type="match status" value="1"/>
</dbReference>
<comment type="similarity">
    <text evidence="1 2">Belongs to the enoyl-CoA hydratase/isomerase family.</text>
</comment>
<evidence type="ECO:0000256" key="2">
    <source>
        <dbReference type="RuleBase" id="RU003707"/>
    </source>
</evidence>
<dbReference type="KEGG" id="tsv:DSM104635_02407"/>